<dbReference type="GO" id="GO:0035556">
    <property type="term" value="P:intracellular signal transduction"/>
    <property type="evidence" value="ECO:0007669"/>
    <property type="project" value="TreeGrafter"/>
</dbReference>
<reference evidence="3" key="1">
    <citation type="submission" date="2022-11" db="UniProtKB">
        <authorList>
            <consortium name="WormBaseParasite"/>
        </authorList>
    </citation>
    <scope>IDENTIFICATION</scope>
</reference>
<dbReference type="PROSITE" id="PS50011">
    <property type="entry name" value="PROTEIN_KINASE_DOM"/>
    <property type="match status" value="1"/>
</dbReference>
<name>A0A914Q2V5_9BILA</name>
<dbReference type="Gene3D" id="3.30.200.20">
    <property type="entry name" value="Phosphorylase Kinase, domain 1"/>
    <property type="match status" value="1"/>
</dbReference>
<dbReference type="Gene3D" id="1.10.510.10">
    <property type="entry name" value="Transferase(Phosphotransferase) domain 1"/>
    <property type="match status" value="1"/>
</dbReference>
<dbReference type="GO" id="GO:0005524">
    <property type="term" value="F:ATP binding"/>
    <property type="evidence" value="ECO:0007669"/>
    <property type="project" value="InterPro"/>
</dbReference>
<evidence type="ECO:0000313" key="3">
    <source>
        <dbReference type="WBParaSite" id="PDA_v2.g21470.t1"/>
    </source>
</evidence>
<proteinExistence type="predicted"/>
<dbReference type="GO" id="GO:0005737">
    <property type="term" value="C:cytoplasm"/>
    <property type="evidence" value="ECO:0007669"/>
    <property type="project" value="TreeGrafter"/>
</dbReference>
<evidence type="ECO:0000313" key="2">
    <source>
        <dbReference type="Proteomes" id="UP000887578"/>
    </source>
</evidence>
<dbReference type="Proteomes" id="UP000887578">
    <property type="component" value="Unplaced"/>
</dbReference>
<evidence type="ECO:0000259" key="1">
    <source>
        <dbReference type="PROSITE" id="PS50011"/>
    </source>
</evidence>
<dbReference type="SUPFAM" id="SSF56112">
    <property type="entry name" value="Protein kinase-like (PK-like)"/>
    <property type="match status" value="1"/>
</dbReference>
<sequence length="322" mass="37036">MESKDFEEQYLLNKYSKRIGEGSFGTVYLNELKTGGNTAVKVTKLDGDNQCEDGIFELKLMKSINKLGSIFLMELYDAKVFHGILTEKKKKAAKEKTKTPKLALLLSVAGTEEIEDFEIFNKEEMKSIIIQTSMAMATGEKKEFEHRHAHVSNIRVQREEGQFDYILNGVKYIVDKNGIKITLIDFGKSRIKDENGVLFYDWKTDQTLFGKNERYPEDPDLHFEIYDKMRQINGDDWASYNPKSNVLWIQYLVEKLTGFNEGMQASIFPPCKVIDKKGHHVAENERKDIAEISEQIKDCKSATEVVEIMMASEIFQNIIIRA</sequence>
<dbReference type="AlphaFoldDB" id="A0A914Q2V5"/>
<feature type="domain" description="Protein kinase" evidence="1">
    <location>
        <begin position="13"/>
        <end position="322"/>
    </location>
</feature>
<dbReference type="WBParaSite" id="PDA_v2.g21470.t1">
    <property type="protein sequence ID" value="PDA_v2.g21470.t1"/>
    <property type="gene ID" value="PDA_v2.g21470"/>
</dbReference>
<dbReference type="PANTHER" id="PTHR24419:SF34">
    <property type="entry name" value="PROTEIN TUBE-RELATED"/>
    <property type="match status" value="1"/>
</dbReference>
<protein>
    <submittedName>
        <fullName evidence="3">Non-specific serine/threonine protein kinase</fullName>
    </submittedName>
</protein>
<dbReference type="InterPro" id="IPR024604">
    <property type="entry name" value="GSG2_C"/>
</dbReference>
<accession>A0A914Q2V5</accession>
<dbReference type="InterPro" id="IPR000719">
    <property type="entry name" value="Prot_kinase_dom"/>
</dbReference>
<organism evidence="2 3">
    <name type="scientific">Panagrolaimus davidi</name>
    <dbReference type="NCBI Taxonomy" id="227884"/>
    <lineage>
        <taxon>Eukaryota</taxon>
        <taxon>Metazoa</taxon>
        <taxon>Ecdysozoa</taxon>
        <taxon>Nematoda</taxon>
        <taxon>Chromadorea</taxon>
        <taxon>Rhabditida</taxon>
        <taxon>Tylenchina</taxon>
        <taxon>Panagrolaimomorpha</taxon>
        <taxon>Panagrolaimoidea</taxon>
        <taxon>Panagrolaimidae</taxon>
        <taxon>Panagrolaimus</taxon>
    </lineage>
</organism>
<dbReference type="Pfam" id="PF12330">
    <property type="entry name" value="Haspin_kinase"/>
    <property type="match status" value="1"/>
</dbReference>
<keyword evidence="2" id="KW-1185">Reference proteome</keyword>
<dbReference type="GO" id="GO:0035173">
    <property type="term" value="F:histone kinase activity"/>
    <property type="evidence" value="ECO:0007669"/>
    <property type="project" value="UniProtKB-ARBA"/>
</dbReference>
<dbReference type="GO" id="GO:0005634">
    <property type="term" value="C:nucleus"/>
    <property type="evidence" value="ECO:0007669"/>
    <property type="project" value="TreeGrafter"/>
</dbReference>
<dbReference type="PANTHER" id="PTHR24419">
    <property type="entry name" value="INTERLEUKIN-1 RECEPTOR-ASSOCIATED KINASE"/>
    <property type="match status" value="1"/>
</dbReference>
<dbReference type="InterPro" id="IPR011009">
    <property type="entry name" value="Kinase-like_dom_sf"/>
</dbReference>
<dbReference type="SMART" id="SM01331">
    <property type="entry name" value="DUF3635"/>
    <property type="match status" value="1"/>
</dbReference>